<reference evidence="2" key="1">
    <citation type="submission" date="2024-03" db="EMBL/GenBank/DDBJ databases">
        <title>Chitinophaga horti sp. nov., isolated from garden soil.</title>
        <authorList>
            <person name="Lee D.S."/>
            <person name="Han D.M."/>
            <person name="Baek J.H."/>
            <person name="Choi D.G."/>
            <person name="Jeon J.H."/>
            <person name="Jeon C.O."/>
        </authorList>
    </citation>
    <scope>NUCLEOTIDE SEQUENCE [LARGE SCALE GENOMIC DNA]</scope>
    <source>
        <strain evidence="2">GPA1</strain>
    </source>
</reference>
<name>A0ABZ2YM81_9BACT</name>
<sequence>MIRIVLHGTVGAHIIPLAKPGCVGDMFLMLGDTTFHAGHADLSRMGCDVSQWVNLRYEVRNRTAKVFVNGRDAFRHTNAKTAGALVGVSYRFEGAGAVDSVAFSRPDGSVVFAEPFSEIIPGSGR</sequence>
<dbReference type="EMBL" id="CP149822">
    <property type="protein sequence ID" value="WZN40869.1"/>
    <property type="molecule type" value="Genomic_DNA"/>
</dbReference>
<proteinExistence type="predicted"/>
<dbReference type="Proteomes" id="UP001485459">
    <property type="component" value="Chromosome"/>
</dbReference>
<evidence type="ECO:0000313" key="2">
    <source>
        <dbReference type="Proteomes" id="UP001485459"/>
    </source>
</evidence>
<dbReference type="RefSeq" id="WP_341835734.1">
    <property type="nucleotide sequence ID" value="NZ_CP149822.1"/>
</dbReference>
<organism evidence="1 2">
    <name type="scientific">Chitinophaga pollutisoli</name>
    <dbReference type="NCBI Taxonomy" id="3133966"/>
    <lineage>
        <taxon>Bacteria</taxon>
        <taxon>Pseudomonadati</taxon>
        <taxon>Bacteroidota</taxon>
        <taxon>Chitinophagia</taxon>
        <taxon>Chitinophagales</taxon>
        <taxon>Chitinophagaceae</taxon>
        <taxon>Chitinophaga</taxon>
    </lineage>
</organism>
<gene>
    <name evidence="1" type="ORF">WJU16_23175</name>
</gene>
<keyword evidence="2" id="KW-1185">Reference proteome</keyword>
<evidence type="ECO:0000313" key="1">
    <source>
        <dbReference type="EMBL" id="WZN40869.1"/>
    </source>
</evidence>
<protein>
    <submittedName>
        <fullName evidence="1">Uncharacterized protein</fullName>
    </submittedName>
</protein>
<accession>A0ABZ2YM81</accession>